<keyword evidence="3" id="KW-0804">Transcription</keyword>
<protein>
    <submittedName>
        <fullName evidence="5">DNA-binding GntR family transcriptional regulator</fullName>
    </submittedName>
</protein>
<keyword evidence="1" id="KW-0805">Transcription regulation</keyword>
<proteinExistence type="predicted"/>
<gene>
    <name evidence="5" type="ORF">J2Z75_001810</name>
</gene>
<dbReference type="InterPro" id="IPR000524">
    <property type="entry name" value="Tscrpt_reg_HTH_GntR"/>
</dbReference>
<dbReference type="RefSeq" id="WP_209850743.1">
    <property type="nucleotide sequence ID" value="NZ_JAGGJV010000003.1"/>
</dbReference>
<dbReference type="InterPro" id="IPR036388">
    <property type="entry name" value="WH-like_DNA-bd_sf"/>
</dbReference>
<sequence length="321" mass="35935">MRSVAEGTGQRAMTVEAKKVNHRHVELAQRILDIATERGMSRGERLPEQALASRCNVSRTPIRKALQFLAEKSIVTTEAEGGYLLAIDPASFPGLEDTAQPAEETELYNAILRDVSAGRISDSQTVAGLQRRYAASRNAVQNALTRLAEDNLAERAAGQQWLIKQFAISGDAVAKSFEYRLSCEPLALTMPGFRRDIAAITSLRQSMEILRSMTESSFDQKLFERTDFDFHMLIARSCGNPFMSEALSSHHRRRRSNQPPVHVNAFRLMQSNMEHIQMLEQIERGQLELAADLMRVHIQLSHSQRPRLAGRGVPPVFKVVG</sequence>
<dbReference type="InterPro" id="IPR008920">
    <property type="entry name" value="TF_FadR/GntR_C"/>
</dbReference>
<dbReference type="InterPro" id="IPR011711">
    <property type="entry name" value="GntR_C"/>
</dbReference>
<dbReference type="SMART" id="SM00345">
    <property type="entry name" value="HTH_GNTR"/>
    <property type="match status" value="2"/>
</dbReference>
<dbReference type="Proteomes" id="UP000823786">
    <property type="component" value="Unassembled WGS sequence"/>
</dbReference>
<comment type="caution">
    <text evidence="5">The sequence shown here is derived from an EMBL/GenBank/DDBJ whole genome shotgun (WGS) entry which is preliminary data.</text>
</comment>
<dbReference type="PANTHER" id="PTHR43537:SF24">
    <property type="entry name" value="GLUCONATE OPERON TRANSCRIPTIONAL REPRESSOR"/>
    <property type="match status" value="1"/>
</dbReference>
<evidence type="ECO:0000313" key="6">
    <source>
        <dbReference type="Proteomes" id="UP000823786"/>
    </source>
</evidence>
<dbReference type="SMART" id="SM00895">
    <property type="entry name" value="FCD"/>
    <property type="match status" value="1"/>
</dbReference>
<reference evidence="5 6" key="1">
    <citation type="submission" date="2021-03" db="EMBL/GenBank/DDBJ databases">
        <title>Genomic Encyclopedia of Type Strains, Phase IV (KMG-IV): sequencing the most valuable type-strain genomes for metagenomic binning, comparative biology and taxonomic classification.</title>
        <authorList>
            <person name="Goeker M."/>
        </authorList>
    </citation>
    <scope>NUCLEOTIDE SEQUENCE [LARGE SCALE GENOMIC DNA]</scope>
    <source>
        <strain evidence="5 6">DSM 26427</strain>
    </source>
</reference>
<dbReference type="PANTHER" id="PTHR43537">
    <property type="entry name" value="TRANSCRIPTIONAL REGULATOR, GNTR FAMILY"/>
    <property type="match status" value="1"/>
</dbReference>
<evidence type="ECO:0000259" key="4">
    <source>
        <dbReference type="PROSITE" id="PS50949"/>
    </source>
</evidence>
<dbReference type="SUPFAM" id="SSF48008">
    <property type="entry name" value="GntR ligand-binding domain-like"/>
    <property type="match status" value="1"/>
</dbReference>
<dbReference type="InterPro" id="IPR036390">
    <property type="entry name" value="WH_DNA-bd_sf"/>
</dbReference>
<evidence type="ECO:0000256" key="3">
    <source>
        <dbReference type="ARBA" id="ARBA00023163"/>
    </source>
</evidence>
<evidence type="ECO:0000256" key="2">
    <source>
        <dbReference type="ARBA" id="ARBA00023125"/>
    </source>
</evidence>
<keyword evidence="6" id="KW-1185">Reference proteome</keyword>
<evidence type="ECO:0000313" key="5">
    <source>
        <dbReference type="EMBL" id="MBP1858302.1"/>
    </source>
</evidence>
<dbReference type="Gene3D" id="1.20.120.530">
    <property type="entry name" value="GntR ligand-binding domain-like"/>
    <property type="match status" value="1"/>
</dbReference>
<dbReference type="PROSITE" id="PS50949">
    <property type="entry name" value="HTH_GNTR"/>
    <property type="match status" value="1"/>
</dbReference>
<evidence type="ECO:0000256" key="1">
    <source>
        <dbReference type="ARBA" id="ARBA00023015"/>
    </source>
</evidence>
<dbReference type="SUPFAM" id="SSF46785">
    <property type="entry name" value="Winged helix' DNA-binding domain"/>
    <property type="match status" value="1"/>
</dbReference>
<dbReference type="Pfam" id="PF00392">
    <property type="entry name" value="GntR"/>
    <property type="match status" value="1"/>
</dbReference>
<feature type="domain" description="HTH gntR-type" evidence="4">
    <location>
        <begin position="21"/>
        <end position="88"/>
    </location>
</feature>
<dbReference type="Pfam" id="PF07729">
    <property type="entry name" value="FCD"/>
    <property type="match status" value="1"/>
</dbReference>
<dbReference type="GO" id="GO:0003677">
    <property type="term" value="F:DNA binding"/>
    <property type="evidence" value="ECO:0007669"/>
    <property type="project" value="UniProtKB-KW"/>
</dbReference>
<name>A0ABS4EK29_9HYPH</name>
<organism evidence="5 6">
    <name type="scientific">Rhizobium herbae</name>
    <dbReference type="NCBI Taxonomy" id="508661"/>
    <lineage>
        <taxon>Bacteria</taxon>
        <taxon>Pseudomonadati</taxon>
        <taxon>Pseudomonadota</taxon>
        <taxon>Alphaproteobacteria</taxon>
        <taxon>Hyphomicrobiales</taxon>
        <taxon>Rhizobiaceae</taxon>
        <taxon>Rhizobium/Agrobacterium group</taxon>
        <taxon>Rhizobium</taxon>
    </lineage>
</organism>
<accession>A0ABS4EK29</accession>
<dbReference type="EMBL" id="JAGGJV010000003">
    <property type="protein sequence ID" value="MBP1858302.1"/>
    <property type="molecule type" value="Genomic_DNA"/>
</dbReference>
<dbReference type="Gene3D" id="1.10.10.10">
    <property type="entry name" value="Winged helix-like DNA-binding domain superfamily/Winged helix DNA-binding domain"/>
    <property type="match status" value="2"/>
</dbReference>
<keyword evidence="2 5" id="KW-0238">DNA-binding</keyword>